<organism evidence="1">
    <name type="scientific">Aliarcobacter faecis</name>
    <dbReference type="NCBI Taxonomy" id="1564138"/>
    <lineage>
        <taxon>Bacteria</taxon>
        <taxon>Pseudomonadati</taxon>
        <taxon>Campylobacterota</taxon>
        <taxon>Epsilonproteobacteria</taxon>
        <taxon>Campylobacterales</taxon>
        <taxon>Arcobacteraceae</taxon>
        <taxon>Aliarcobacter</taxon>
    </lineage>
</organism>
<protein>
    <submittedName>
        <fullName evidence="1">Uncharacterized protein</fullName>
    </submittedName>
</protein>
<keyword evidence="1" id="KW-0614">Plasmid</keyword>
<evidence type="ECO:0000313" key="1">
    <source>
        <dbReference type="EMBL" id="QKF74494.1"/>
    </source>
</evidence>
<dbReference type="EMBL" id="CP053838">
    <property type="protein sequence ID" value="QKF74494.1"/>
    <property type="molecule type" value="Genomic_DNA"/>
</dbReference>
<proteinExistence type="predicted"/>
<dbReference type="AlphaFoldDB" id="A0A6M8NC64"/>
<dbReference type="KEGG" id="afc:AFAEC_a0049"/>
<geneLocation type="plasmid" evidence="1">
    <name>pAFAEC</name>
</geneLocation>
<reference evidence="1" key="1">
    <citation type="submission" date="2020-05" db="EMBL/GenBank/DDBJ databases">
        <title>Complete genome sequencing of Campylobacter and Arcobacter type strains.</title>
        <authorList>
            <person name="Miller W.G."/>
            <person name="Yee E."/>
        </authorList>
    </citation>
    <scope>NUCLEOTIDE SEQUENCE [LARGE SCALE GENOMIC DNA]</scope>
    <source>
        <strain evidence="1">CCUG 66484</strain>
        <plasmid evidence="1">pAFAEC</plasmid>
    </source>
</reference>
<name>A0A6M8NC64_9BACT</name>
<sequence>MGIFTKFKLISILTIFSYMANIISINKLQNLKIIKYFANSINYDNSLKNILYLELKEVRL</sequence>
<gene>
    <name evidence="1" type="ORF">AFAEC_a0049</name>
</gene>
<accession>A0A6M8NC64</accession>